<evidence type="ECO:0000256" key="1">
    <source>
        <dbReference type="ARBA" id="ARBA00009227"/>
    </source>
</evidence>
<dbReference type="Gene3D" id="3.40.800.10">
    <property type="entry name" value="Ureohydrolase domain"/>
    <property type="match status" value="1"/>
</dbReference>
<comment type="similarity">
    <text evidence="1">Belongs to the arginase family. Agmatinase subfamily.</text>
</comment>
<dbReference type="InterPro" id="IPR020855">
    <property type="entry name" value="Ureohydrolase_Mn_BS"/>
</dbReference>
<keyword evidence="2 4" id="KW-0479">Metal-binding</keyword>
<feature type="binding site" evidence="4">
    <location>
        <position position="122"/>
    </location>
    <ligand>
        <name>Mn(2+)</name>
        <dbReference type="ChEBI" id="CHEBI:29035"/>
        <label>1</label>
    </ligand>
</feature>
<comment type="caution">
    <text evidence="6">The sequence shown here is derived from an EMBL/GenBank/DDBJ whole genome shotgun (WGS) entry which is preliminary data.</text>
</comment>
<name>A0A3R8Q4E6_9SPHN</name>
<keyword evidence="7" id="KW-1185">Reference proteome</keyword>
<dbReference type="PROSITE" id="PS51409">
    <property type="entry name" value="ARGINASE_2"/>
    <property type="match status" value="1"/>
</dbReference>
<feature type="binding site" evidence="4">
    <location>
        <position position="198"/>
    </location>
    <ligand>
        <name>Mn(2+)</name>
        <dbReference type="ChEBI" id="CHEBI:29035"/>
        <label>1</label>
    </ligand>
</feature>
<feature type="binding site" evidence="4">
    <location>
        <position position="95"/>
    </location>
    <ligand>
        <name>Mn(2+)</name>
        <dbReference type="ChEBI" id="CHEBI:29035"/>
        <label>1</label>
    </ligand>
</feature>
<organism evidence="6 7">
    <name type="scientific">Sphingorhabdus wooponensis</name>
    <dbReference type="NCBI Taxonomy" id="940136"/>
    <lineage>
        <taxon>Bacteria</taxon>
        <taxon>Pseudomonadati</taxon>
        <taxon>Pseudomonadota</taxon>
        <taxon>Alphaproteobacteria</taxon>
        <taxon>Sphingomonadales</taxon>
        <taxon>Sphingomonadaceae</taxon>
        <taxon>Sphingorhabdus</taxon>
    </lineage>
</organism>
<evidence type="ECO:0000256" key="5">
    <source>
        <dbReference type="RuleBase" id="RU003684"/>
    </source>
</evidence>
<feature type="binding site" evidence="4">
    <location>
        <position position="120"/>
    </location>
    <ligand>
        <name>Mn(2+)</name>
        <dbReference type="ChEBI" id="CHEBI:29035"/>
        <label>1</label>
    </ligand>
</feature>
<keyword evidence="4" id="KW-0464">Manganese</keyword>
<protein>
    <submittedName>
        <fullName evidence="6">Agmatinase family protein</fullName>
    </submittedName>
</protein>
<evidence type="ECO:0000313" key="7">
    <source>
        <dbReference type="Proteomes" id="UP000268553"/>
    </source>
</evidence>
<dbReference type="AlphaFoldDB" id="A0A3R8Q4E6"/>
<dbReference type="GO" id="GO:0033389">
    <property type="term" value="P:putrescine biosynthetic process from arginine, via agmatine"/>
    <property type="evidence" value="ECO:0007669"/>
    <property type="project" value="TreeGrafter"/>
</dbReference>
<sequence length="272" mass="29101">MKPDIHLIGLPTDQNSSFARGAASAPSAIRAALWSDRGNLSAQSGLEIGTDVKLKDLGDLPLSDVDCAADDALIMQAATDSTNIDAIPLFLGGDHAVTYPIVAALAARHGPLNILHFDAHPDLYADFEGNPRSHASPFARILEEGHAKRIIQVGIRTLNKHCRDQAELYSVEILPILNFEVGMVPILDGPLYISVDLDGIDPSEAPGVAHPEPGGLTVREVQSIIAKQRAHIVGADIVELNPARDVNDITAIVAAKLVREIAAQMHQNYDHP</sequence>
<dbReference type="PROSITE" id="PS01053">
    <property type="entry name" value="ARGINASE_1"/>
    <property type="match status" value="1"/>
</dbReference>
<feature type="binding site" evidence="4">
    <location>
        <position position="196"/>
    </location>
    <ligand>
        <name>Mn(2+)</name>
        <dbReference type="ChEBI" id="CHEBI:29035"/>
        <label>1</label>
    </ligand>
</feature>
<evidence type="ECO:0000256" key="4">
    <source>
        <dbReference type="PIRSR" id="PIRSR036979-1"/>
    </source>
</evidence>
<dbReference type="Pfam" id="PF00491">
    <property type="entry name" value="Arginase"/>
    <property type="match status" value="1"/>
</dbReference>
<dbReference type="PANTHER" id="PTHR11358">
    <property type="entry name" value="ARGINASE/AGMATINASE"/>
    <property type="match status" value="1"/>
</dbReference>
<accession>A0A3R8Q4E6</accession>
<gene>
    <name evidence="6" type="ORF">D7D48_03770</name>
</gene>
<evidence type="ECO:0000313" key="6">
    <source>
        <dbReference type="EMBL" id="RRQ52001.1"/>
    </source>
</evidence>
<dbReference type="EMBL" id="RWJI01000001">
    <property type="protein sequence ID" value="RRQ52001.1"/>
    <property type="molecule type" value="Genomic_DNA"/>
</dbReference>
<dbReference type="InterPro" id="IPR006035">
    <property type="entry name" value="Ureohydrolase"/>
</dbReference>
<reference evidence="6 7" key="1">
    <citation type="submission" date="2018-12" db="EMBL/GenBank/DDBJ databases">
        <authorList>
            <person name="Kim S.-J."/>
            <person name="Jung G.-Y."/>
        </authorList>
    </citation>
    <scope>NUCLEOTIDE SEQUENCE [LARGE SCALE GENOMIC DNA]</scope>
    <source>
        <strain evidence="6 7">03SU3-P</strain>
    </source>
</reference>
<dbReference type="OrthoDB" id="9788689at2"/>
<evidence type="ECO:0000256" key="2">
    <source>
        <dbReference type="ARBA" id="ARBA00022723"/>
    </source>
</evidence>
<dbReference type="GO" id="GO:0008783">
    <property type="term" value="F:agmatinase activity"/>
    <property type="evidence" value="ECO:0007669"/>
    <property type="project" value="TreeGrafter"/>
</dbReference>
<dbReference type="SUPFAM" id="SSF52768">
    <property type="entry name" value="Arginase/deacetylase"/>
    <property type="match status" value="1"/>
</dbReference>
<dbReference type="CDD" id="cd11593">
    <property type="entry name" value="Agmatinase-like_2"/>
    <property type="match status" value="1"/>
</dbReference>
<dbReference type="PIRSF" id="PIRSF036979">
    <property type="entry name" value="Arginase"/>
    <property type="match status" value="1"/>
</dbReference>
<dbReference type="InterPro" id="IPR023696">
    <property type="entry name" value="Ureohydrolase_dom_sf"/>
</dbReference>
<dbReference type="RefSeq" id="WP_125230017.1">
    <property type="nucleotide sequence ID" value="NZ_RWJI01000001.1"/>
</dbReference>
<dbReference type="Proteomes" id="UP000268553">
    <property type="component" value="Unassembled WGS sequence"/>
</dbReference>
<comment type="cofactor">
    <cofactor evidence="4">
        <name>Mn(2+)</name>
        <dbReference type="ChEBI" id="CHEBI:29035"/>
    </cofactor>
    <text evidence="4">Binds 2 manganese ions per subunit.</text>
</comment>
<evidence type="ECO:0000256" key="3">
    <source>
        <dbReference type="ARBA" id="ARBA00022801"/>
    </source>
</evidence>
<feature type="binding site" evidence="4">
    <location>
        <position position="118"/>
    </location>
    <ligand>
        <name>Mn(2+)</name>
        <dbReference type="ChEBI" id="CHEBI:29035"/>
        <label>1</label>
    </ligand>
</feature>
<proteinExistence type="inferred from homology"/>
<dbReference type="PANTHER" id="PTHR11358:SF26">
    <property type="entry name" value="GUANIDINO ACID HYDROLASE, MITOCHONDRIAL"/>
    <property type="match status" value="1"/>
</dbReference>
<dbReference type="GO" id="GO:0046872">
    <property type="term" value="F:metal ion binding"/>
    <property type="evidence" value="ECO:0007669"/>
    <property type="project" value="UniProtKB-KW"/>
</dbReference>
<keyword evidence="3 5" id="KW-0378">Hydrolase</keyword>